<sequence length="82" mass="9658">MYTLLLEIEQRTAKYPMADYRHLREPRKKAARLGRWKLGALQPNSAQLEEVCPERPLEEKRHVTEGCQCYSPRVSRPCQFAK</sequence>
<dbReference type="EMBL" id="BAAFJT010000002">
    <property type="protein sequence ID" value="GAB0184479.1"/>
    <property type="molecule type" value="Genomic_DNA"/>
</dbReference>
<proteinExistence type="predicted"/>
<evidence type="ECO:0000313" key="1">
    <source>
        <dbReference type="EMBL" id="GAB0184479.1"/>
    </source>
</evidence>
<keyword evidence="1" id="KW-0238">DNA-binding</keyword>
<evidence type="ECO:0000313" key="2">
    <source>
        <dbReference type="Proteomes" id="UP001623348"/>
    </source>
</evidence>
<dbReference type="GO" id="GO:0003677">
    <property type="term" value="F:DNA binding"/>
    <property type="evidence" value="ECO:0007669"/>
    <property type="project" value="UniProtKB-KW"/>
</dbReference>
<keyword evidence="1" id="KW-0371">Homeobox</keyword>
<accession>A0ABC9WI46</accession>
<dbReference type="AlphaFoldDB" id="A0ABC9WI46"/>
<gene>
    <name evidence="1" type="ORF">GRJ2_000913200</name>
</gene>
<dbReference type="Proteomes" id="UP001623348">
    <property type="component" value="Unassembled WGS sequence"/>
</dbReference>
<comment type="caution">
    <text evidence="1">The sequence shown here is derived from an EMBL/GenBank/DDBJ whole genome shotgun (WGS) entry which is preliminary data.</text>
</comment>
<keyword evidence="2" id="KW-1185">Reference proteome</keyword>
<protein>
    <submittedName>
        <fullName evidence="1">Homeobox protein Hox-A6</fullName>
    </submittedName>
</protein>
<name>A0ABC9WI46_GRUJA</name>
<organism evidence="1 2">
    <name type="scientific">Grus japonensis</name>
    <name type="common">Japanese crane</name>
    <name type="synonym">Red-crowned crane</name>
    <dbReference type="NCBI Taxonomy" id="30415"/>
    <lineage>
        <taxon>Eukaryota</taxon>
        <taxon>Metazoa</taxon>
        <taxon>Chordata</taxon>
        <taxon>Craniata</taxon>
        <taxon>Vertebrata</taxon>
        <taxon>Euteleostomi</taxon>
        <taxon>Archelosauria</taxon>
        <taxon>Archosauria</taxon>
        <taxon>Dinosauria</taxon>
        <taxon>Saurischia</taxon>
        <taxon>Theropoda</taxon>
        <taxon>Coelurosauria</taxon>
        <taxon>Aves</taxon>
        <taxon>Neognathae</taxon>
        <taxon>Neoaves</taxon>
        <taxon>Gruiformes</taxon>
        <taxon>Gruidae</taxon>
        <taxon>Grus</taxon>
    </lineage>
</organism>
<reference evidence="1 2" key="1">
    <citation type="submission" date="2024-06" db="EMBL/GenBank/DDBJ databases">
        <title>The draft genome of Grus japonensis, version 3.</title>
        <authorList>
            <person name="Nabeshima K."/>
            <person name="Suzuki S."/>
            <person name="Onuma M."/>
        </authorList>
    </citation>
    <scope>NUCLEOTIDE SEQUENCE [LARGE SCALE GENOMIC DNA]</scope>
    <source>
        <strain evidence="1 2">451A</strain>
    </source>
</reference>